<protein>
    <submittedName>
        <fullName evidence="2">Uncharacterized protein</fullName>
    </submittedName>
</protein>
<dbReference type="PANTHER" id="PTHR34397:SF17">
    <property type="entry name" value="OS08G0290200 PROTEIN"/>
    <property type="match status" value="1"/>
</dbReference>
<feature type="region of interest" description="Disordered" evidence="1">
    <location>
        <begin position="151"/>
        <end position="195"/>
    </location>
</feature>
<evidence type="ECO:0000313" key="3">
    <source>
        <dbReference type="Proteomes" id="UP000636709"/>
    </source>
</evidence>
<feature type="compositionally biased region" description="Pro residues" evidence="1">
    <location>
        <begin position="64"/>
        <end position="78"/>
    </location>
</feature>
<dbReference type="Proteomes" id="UP000636709">
    <property type="component" value="Unassembled WGS sequence"/>
</dbReference>
<comment type="caution">
    <text evidence="2">The sequence shown here is derived from an EMBL/GenBank/DDBJ whole genome shotgun (WGS) entry which is preliminary data.</text>
</comment>
<evidence type="ECO:0000313" key="2">
    <source>
        <dbReference type="EMBL" id="KAF8695996.1"/>
    </source>
</evidence>
<keyword evidence="3" id="KW-1185">Reference proteome</keyword>
<evidence type="ECO:0000256" key="1">
    <source>
        <dbReference type="SAM" id="MobiDB-lite"/>
    </source>
</evidence>
<proteinExistence type="predicted"/>
<dbReference type="EMBL" id="JACEFO010001882">
    <property type="protein sequence ID" value="KAF8695996.1"/>
    <property type="molecule type" value="Genomic_DNA"/>
</dbReference>
<feature type="compositionally biased region" description="Low complexity" evidence="1">
    <location>
        <begin position="169"/>
        <end position="179"/>
    </location>
</feature>
<reference evidence="2" key="1">
    <citation type="submission" date="2020-07" db="EMBL/GenBank/DDBJ databases">
        <title>Genome sequence and genetic diversity analysis of an under-domesticated orphan crop, white fonio (Digitaria exilis).</title>
        <authorList>
            <person name="Bennetzen J.L."/>
            <person name="Chen S."/>
            <person name="Ma X."/>
            <person name="Wang X."/>
            <person name="Yssel A.E.J."/>
            <person name="Chaluvadi S.R."/>
            <person name="Johnson M."/>
            <person name="Gangashetty P."/>
            <person name="Hamidou F."/>
            <person name="Sanogo M.D."/>
            <person name="Zwaenepoel A."/>
            <person name="Wallace J."/>
            <person name="Van De Peer Y."/>
            <person name="Van Deynze A."/>
        </authorList>
    </citation>
    <scope>NUCLEOTIDE SEQUENCE</scope>
    <source>
        <tissue evidence="2">Leaves</tissue>
    </source>
</reference>
<sequence>MSPCFAGAKHPLQMVVYDPSAANKRARQEAEPTTTSPPSSSSAGAASSSSEPPPVVLDVKPINAIPPPPPPRLPRARLPPPLAAAEREAPPCLRSHFLHWLGLRDDVPVHFIADKILTDTDLNPHQNRFRIPRDGVIHRLLPLLTPTEITQANLLNDPPPPRPPRAKKPSNGAAVAEAEGNGGPSGKKVKKPKAKGKVHGGLRVKLVDLMAGAKELLMSRWHSSRGTVVKGEGYLDFIRRCSFREKDAVEIWAFVQRRVRLFGSDLCGDSLLHVLVVKRDQLPQQCRCCPAPAPAVMNPSTDLAHGQLAAPYMYPGDGAAAPSPRSFDNRFRHDYHEFATTNEQPKDAAVSCAGISSRPWGSAPIDLPVYFIDEKRVTSDEHGRGGAAEPRRLREILMTPRRARGGQPARRPNPEVEDEEAAAAQEGHKVHGGLSVKLENLAAGGKELRESRWDSSQGTVVKGLNFIRRYGFKEDDVVERQVVSSARGQTLATNRGAPAAAPTLLQSLR</sequence>
<dbReference type="PANTHER" id="PTHR34397">
    <property type="entry name" value="OS05G0237600 PROTEIN"/>
    <property type="match status" value="1"/>
</dbReference>
<feature type="region of interest" description="Disordered" evidence="1">
    <location>
        <begin position="18"/>
        <end position="78"/>
    </location>
</feature>
<feature type="region of interest" description="Disordered" evidence="1">
    <location>
        <begin position="402"/>
        <end position="429"/>
    </location>
</feature>
<feature type="region of interest" description="Disordered" evidence="1">
    <location>
        <begin position="486"/>
        <end position="509"/>
    </location>
</feature>
<dbReference type="OrthoDB" id="631801at2759"/>
<name>A0A835BMB5_9POAL</name>
<gene>
    <name evidence="2" type="ORF">HU200_036877</name>
</gene>
<organism evidence="2 3">
    <name type="scientific">Digitaria exilis</name>
    <dbReference type="NCBI Taxonomy" id="1010633"/>
    <lineage>
        <taxon>Eukaryota</taxon>
        <taxon>Viridiplantae</taxon>
        <taxon>Streptophyta</taxon>
        <taxon>Embryophyta</taxon>
        <taxon>Tracheophyta</taxon>
        <taxon>Spermatophyta</taxon>
        <taxon>Magnoliopsida</taxon>
        <taxon>Liliopsida</taxon>
        <taxon>Poales</taxon>
        <taxon>Poaceae</taxon>
        <taxon>PACMAD clade</taxon>
        <taxon>Panicoideae</taxon>
        <taxon>Panicodae</taxon>
        <taxon>Paniceae</taxon>
        <taxon>Anthephorinae</taxon>
        <taxon>Digitaria</taxon>
    </lineage>
</organism>
<accession>A0A835BMB5</accession>
<dbReference type="AlphaFoldDB" id="A0A835BMB5"/>
<feature type="compositionally biased region" description="Low complexity" evidence="1">
    <location>
        <begin position="31"/>
        <end position="50"/>
    </location>
</feature>